<protein>
    <submittedName>
        <fullName evidence="2">Histone acetyltransferase subunit NuA4</fullName>
    </submittedName>
</protein>
<sequence>MGKPTDKQLLKRKEQIENEIANLEKRISGLEWERREIINYLNLNKGGSNEKI</sequence>
<organism evidence="2">
    <name type="scientific">Podoviridae sp. ctBev14</name>
    <dbReference type="NCBI Taxonomy" id="2823556"/>
    <lineage>
        <taxon>Viruses</taxon>
        <taxon>Duplodnaviria</taxon>
        <taxon>Heunggongvirae</taxon>
        <taxon>Uroviricota</taxon>
        <taxon>Caudoviricetes</taxon>
    </lineage>
</organism>
<evidence type="ECO:0000313" key="2">
    <source>
        <dbReference type="EMBL" id="DAD67059.1"/>
    </source>
</evidence>
<reference evidence="2" key="1">
    <citation type="journal article" date="2021" name="Proc. Natl. Acad. Sci. U.S.A.">
        <title>A Catalog of Tens of Thousands of Viruses from Human Metagenomes Reveals Hidden Associations with Chronic Diseases.</title>
        <authorList>
            <person name="Tisza M.J."/>
            <person name="Buck C.B."/>
        </authorList>
    </citation>
    <scope>NUCLEOTIDE SEQUENCE</scope>
    <source>
        <strain evidence="2">CtBev14</strain>
    </source>
</reference>
<accession>A0A8S5LB46</accession>
<keyword evidence="1" id="KW-0175">Coiled coil</keyword>
<feature type="coiled-coil region" evidence="1">
    <location>
        <begin position="6"/>
        <end position="33"/>
    </location>
</feature>
<name>A0A8S5LB46_9CAUD</name>
<evidence type="ECO:0000256" key="1">
    <source>
        <dbReference type="SAM" id="Coils"/>
    </source>
</evidence>
<dbReference type="EMBL" id="BK014667">
    <property type="protein sequence ID" value="DAD67059.1"/>
    <property type="molecule type" value="Genomic_DNA"/>
</dbReference>
<proteinExistence type="predicted"/>